<organism evidence="2 3">
    <name type="scientific">Nocardioides marmotae</name>
    <dbReference type="NCBI Taxonomy" id="2663857"/>
    <lineage>
        <taxon>Bacteria</taxon>
        <taxon>Bacillati</taxon>
        <taxon>Actinomycetota</taxon>
        <taxon>Actinomycetes</taxon>
        <taxon>Propionibacteriales</taxon>
        <taxon>Nocardioidaceae</taxon>
        <taxon>Nocardioides</taxon>
    </lineage>
</organism>
<dbReference type="AlphaFoldDB" id="A0A6I3JEI7"/>
<reference evidence="2 3" key="1">
    <citation type="submission" date="2019-10" db="EMBL/GenBank/DDBJ databases">
        <title>Nocardioides novel species isolated from the excrement of Marmot.</title>
        <authorList>
            <person name="Zhang G."/>
        </authorList>
    </citation>
    <scope>NUCLEOTIDE SEQUENCE [LARGE SCALE GENOMIC DNA]</scope>
    <source>
        <strain evidence="3">zg-579</strain>
    </source>
</reference>
<keyword evidence="3" id="KW-1185">Reference proteome</keyword>
<evidence type="ECO:0000313" key="2">
    <source>
        <dbReference type="EMBL" id="MTB96453.1"/>
    </source>
</evidence>
<accession>A0A6I3JEI7</accession>
<evidence type="ECO:0000313" key="3">
    <source>
        <dbReference type="Proteomes" id="UP000433406"/>
    </source>
</evidence>
<comment type="caution">
    <text evidence="2">The sequence shown here is derived from an EMBL/GenBank/DDBJ whole genome shotgun (WGS) entry which is preliminary data.</text>
</comment>
<proteinExistence type="predicted"/>
<dbReference type="InterPro" id="IPR016181">
    <property type="entry name" value="Acyl_CoA_acyltransferase"/>
</dbReference>
<dbReference type="EMBL" id="WLCI01000016">
    <property type="protein sequence ID" value="MTB96453.1"/>
    <property type="molecule type" value="Genomic_DNA"/>
</dbReference>
<feature type="compositionally biased region" description="Pro residues" evidence="1">
    <location>
        <begin position="234"/>
        <end position="247"/>
    </location>
</feature>
<name>A0A6I3JEI7_9ACTN</name>
<protein>
    <submittedName>
        <fullName evidence="2">Uncharacterized protein</fullName>
    </submittedName>
</protein>
<dbReference type="Proteomes" id="UP000433406">
    <property type="component" value="Unassembled WGS sequence"/>
</dbReference>
<feature type="compositionally biased region" description="Low complexity" evidence="1">
    <location>
        <begin position="216"/>
        <end position="233"/>
    </location>
</feature>
<feature type="compositionally biased region" description="Pro residues" evidence="1">
    <location>
        <begin position="257"/>
        <end position="276"/>
    </location>
</feature>
<feature type="compositionally biased region" description="Pro residues" evidence="1">
    <location>
        <begin position="202"/>
        <end position="215"/>
    </location>
</feature>
<sequence length="337" mass="33299">MDDRAPAAQPPAGPRVEPARPDDRGRVARLVEAVVADDPSVAPEVAAGSVRAAQWLQRERPAWSGVAVLDDDGVRHVVGYVATSAGPRRAHRLLVHPAHRDPALAAALLAAADAAVPDLPAPVVAPSPLPPAPRPPAPAAPATVVATTPVRWRDRLLEPAGAVAILAAGVVALLAVQVGTGPLSDVVPFLDRDRGKPAAQAGPPPDSRPAPPAGPRPSAGPAAVPVPGAVLTPTAPPAGPPAPPAPPATGDEAPGAGTPPPAPGPQPPPGPDPGPTPGSGRGPTSALLDSVVTELVEVLDAATSGTVAPVTGTVRNVLDATTDLLDGALGLLVPPRP</sequence>
<dbReference type="Gene3D" id="3.40.630.30">
    <property type="match status" value="1"/>
</dbReference>
<dbReference type="RefSeq" id="WP_154616328.1">
    <property type="nucleotide sequence ID" value="NZ_CP053660.1"/>
</dbReference>
<dbReference type="SUPFAM" id="SSF55729">
    <property type="entry name" value="Acyl-CoA N-acyltransferases (Nat)"/>
    <property type="match status" value="1"/>
</dbReference>
<evidence type="ECO:0000256" key="1">
    <source>
        <dbReference type="SAM" id="MobiDB-lite"/>
    </source>
</evidence>
<feature type="region of interest" description="Disordered" evidence="1">
    <location>
        <begin position="1"/>
        <end position="23"/>
    </location>
</feature>
<gene>
    <name evidence="2" type="ORF">GGQ22_15370</name>
</gene>
<feature type="region of interest" description="Disordered" evidence="1">
    <location>
        <begin position="189"/>
        <end position="285"/>
    </location>
</feature>